<evidence type="ECO:0000313" key="2">
    <source>
        <dbReference type="Proteomes" id="UP000002875"/>
    </source>
</evidence>
<name>A0ABN4ADL0_EMTOG</name>
<protein>
    <recommendedName>
        <fullName evidence="3">START domain-containing protein</fullName>
    </recommendedName>
</protein>
<dbReference type="Proteomes" id="UP000002875">
    <property type="component" value="Chromosome"/>
</dbReference>
<keyword evidence="2" id="KW-1185">Reference proteome</keyword>
<sequence>MNNKYFFFCLIISFSTYAQQITSKPIEKEELKNFIDNKAKVLKALKFNDKNGVNFFTITLKEERKYDLVSRTLLVQHRIEKNKGDYALLRQVVDYEKECPFDNELDLIDKSLIISDLDKNNLAEISFMYKIGCRSDVSPIDIKLMVIENGNKAAIRGMTSITGINEPKVKTPDLAFKKLPKPIQEQANKIWAKFEHEF</sequence>
<proteinExistence type="predicted"/>
<organism evidence="1 2">
    <name type="scientific">Emticicia oligotrophica (strain DSM 17448 / CIP 109782 / MTCC 6937 / GPTSA100-15)</name>
    <dbReference type="NCBI Taxonomy" id="929562"/>
    <lineage>
        <taxon>Bacteria</taxon>
        <taxon>Pseudomonadati</taxon>
        <taxon>Bacteroidota</taxon>
        <taxon>Cytophagia</taxon>
        <taxon>Cytophagales</taxon>
        <taxon>Leadbetterellaceae</taxon>
        <taxon>Emticicia</taxon>
    </lineage>
</organism>
<evidence type="ECO:0000313" key="1">
    <source>
        <dbReference type="EMBL" id="AFK01601.1"/>
    </source>
</evidence>
<gene>
    <name evidence="1" type="ordered locus">Emtol_0447</name>
</gene>
<reference evidence="1 2" key="1">
    <citation type="submission" date="2011-07" db="EMBL/GenBank/DDBJ databases">
        <title>The complete genome of chromosome of Emticicia oligotrophica DSM 17448.</title>
        <authorList>
            <consortium name="US DOE Joint Genome Institute (JGI-PGF)"/>
            <person name="Lucas S."/>
            <person name="Han J."/>
            <person name="Lapidus A."/>
            <person name="Bruce D."/>
            <person name="Goodwin L."/>
            <person name="Pitluck S."/>
            <person name="Peters L."/>
            <person name="Kyrpides N."/>
            <person name="Mavromatis K."/>
            <person name="Ivanova N."/>
            <person name="Ovchinnikova G."/>
            <person name="Teshima H."/>
            <person name="Detter J.C."/>
            <person name="Tapia R."/>
            <person name="Han C."/>
            <person name="Land M."/>
            <person name="Hauser L."/>
            <person name="Markowitz V."/>
            <person name="Cheng J.-F."/>
            <person name="Hugenholtz P."/>
            <person name="Woyke T."/>
            <person name="Wu D."/>
            <person name="Tindall B."/>
            <person name="Pomrenke H."/>
            <person name="Brambilla E."/>
            <person name="Klenk H.-P."/>
            <person name="Eisen J.A."/>
        </authorList>
    </citation>
    <scope>NUCLEOTIDE SEQUENCE [LARGE SCALE GENOMIC DNA]</scope>
    <source>
        <strain evidence="1 2">DSM 17448</strain>
    </source>
</reference>
<dbReference type="InterPro" id="IPR058148">
    <property type="entry name" value="M949_RS01915-like_dom"/>
</dbReference>
<accession>A0ABN4ADL0</accession>
<dbReference type="EMBL" id="CP002961">
    <property type="protein sequence ID" value="AFK01601.1"/>
    <property type="molecule type" value="Genomic_DNA"/>
</dbReference>
<dbReference type="NCBIfam" id="NF046077">
    <property type="entry name" value="LPS_M949_RS01915"/>
    <property type="match status" value="1"/>
</dbReference>
<dbReference type="RefSeq" id="WP_015027305.1">
    <property type="nucleotide sequence ID" value="NC_018748.1"/>
</dbReference>
<evidence type="ECO:0008006" key="3">
    <source>
        <dbReference type="Google" id="ProtNLM"/>
    </source>
</evidence>